<proteinExistence type="predicted"/>
<comment type="caution">
    <text evidence="1">The sequence shown here is derived from an EMBL/GenBank/DDBJ whole genome shotgun (WGS) entry which is preliminary data.</text>
</comment>
<sequence>MMEPSKLFLSGAGVQKTGTEIATALNNMDVSGEYVLKLRHEIEEQCVEEATYVSEANVMLICARSCGLTGDGLYQCEGNDDAQMRLLIPTNVGVQYLGDSTLSFCLCHDLE</sequence>
<name>A0A835HV83_9MAGN</name>
<reference evidence="1 2" key="1">
    <citation type="submission" date="2020-10" db="EMBL/GenBank/DDBJ databases">
        <title>The Coptis chinensis genome and diversification of protoberbering-type alkaloids.</title>
        <authorList>
            <person name="Wang B."/>
            <person name="Shu S."/>
            <person name="Song C."/>
            <person name="Liu Y."/>
        </authorList>
    </citation>
    <scope>NUCLEOTIDE SEQUENCE [LARGE SCALE GENOMIC DNA]</scope>
    <source>
        <strain evidence="1">HL-2020</strain>
        <tissue evidence="1">Leaf</tissue>
    </source>
</reference>
<evidence type="ECO:0000313" key="2">
    <source>
        <dbReference type="Proteomes" id="UP000631114"/>
    </source>
</evidence>
<dbReference type="Gene3D" id="1.10.287.1060">
    <property type="entry name" value="ESAT-6-like"/>
    <property type="match status" value="1"/>
</dbReference>
<feature type="non-terminal residue" evidence="1">
    <location>
        <position position="1"/>
    </location>
</feature>
<dbReference type="EMBL" id="JADFTS010000005">
    <property type="protein sequence ID" value="KAF9606690.1"/>
    <property type="molecule type" value="Genomic_DNA"/>
</dbReference>
<keyword evidence="2" id="KW-1185">Reference proteome</keyword>
<accession>A0A835HV83</accession>
<dbReference type="Proteomes" id="UP000631114">
    <property type="component" value="Unassembled WGS sequence"/>
</dbReference>
<evidence type="ECO:0000313" key="1">
    <source>
        <dbReference type="EMBL" id="KAF9606690.1"/>
    </source>
</evidence>
<organism evidence="1 2">
    <name type="scientific">Coptis chinensis</name>
    <dbReference type="NCBI Taxonomy" id="261450"/>
    <lineage>
        <taxon>Eukaryota</taxon>
        <taxon>Viridiplantae</taxon>
        <taxon>Streptophyta</taxon>
        <taxon>Embryophyta</taxon>
        <taxon>Tracheophyta</taxon>
        <taxon>Spermatophyta</taxon>
        <taxon>Magnoliopsida</taxon>
        <taxon>Ranunculales</taxon>
        <taxon>Ranunculaceae</taxon>
        <taxon>Coptidoideae</taxon>
        <taxon>Coptis</taxon>
    </lineage>
</organism>
<dbReference type="AlphaFoldDB" id="A0A835HV83"/>
<gene>
    <name evidence="1" type="ORF">IFM89_027734</name>
</gene>
<protein>
    <submittedName>
        <fullName evidence="1">Uncharacterized protein</fullName>
    </submittedName>
</protein>
<dbReference type="OrthoDB" id="10599411at2759"/>